<feature type="compositionally biased region" description="Basic and acidic residues" evidence="2">
    <location>
        <begin position="63"/>
        <end position="79"/>
    </location>
</feature>
<keyword evidence="3" id="KW-1133">Transmembrane helix</keyword>
<evidence type="ECO:0000256" key="2">
    <source>
        <dbReference type="SAM" id="MobiDB-lite"/>
    </source>
</evidence>
<reference evidence="5 6" key="1">
    <citation type="submission" date="2018-07" db="EMBL/GenBank/DDBJ databases">
        <title>Freshwater and sediment microbial communities from various areas in North America, analyzing microbe dynamics in response to fracking.</title>
        <authorList>
            <person name="Lamendella R."/>
        </authorList>
    </citation>
    <scope>NUCLEOTIDE SEQUENCE [LARGE SCALE GENOMIC DNA]</scope>
    <source>
        <strain evidence="5 6">160A</strain>
    </source>
</reference>
<feature type="transmembrane region" description="Helical" evidence="3">
    <location>
        <begin position="758"/>
        <end position="785"/>
    </location>
</feature>
<dbReference type="InterPro" id="IPR046864">
    <property type="entry name" value="VasX_N"/>
</dbReference>
<keyword evidence="3" id="KW-0472">Membrane</keyword>
<evidence type="ECO:0000256" key="3">
    <source>
        <dbReference type="SAM" id="Phobius"/>
    </source>
</evidence>
<dbReference type="AlphaFoldDB" id="A0A2T0WHI5"/>
<feature type="transmembrane region" description="Helical" evidence="3">
    <location>
        <begin position="721"/>
        <end position="738"/>
    </location>
</feature>
<dbReference type="OrthoDB" id="1187928at2"/>
<sequence>MTNKPKSNLCDIFEDCITIHPFRYGLNRTDDYTGFPKIKFPVPETHFSVQFPDYSFLPSVNVDNEKSSDPDNKENDKNGNKFSFYDSEEQVAAPHSTRVQKSVSDDAKTFPSGYKYSYGATPLHEGWLYMYNETDDSVKEYQVAASNGNPLFRLCRHNDIEKSALRLPDFGTIWTKGVNVDKDAVIYMEFSHIQWDPDIIDKVLKNQSMRTENIQKIDVNDWVAGNAQDGVFDYETAKSLYIPNPSDTVGFDFHYGDCQEDDSEVFACIHDRVGAANDLCNEITRLELLQESLIASVRTGVSADLALETLLKNPEAEIDNLPQAEGVTAPKKSFEHQYMIAQSTYRALFAELKNLNEERDYSSRKRDEIEDQAKKVNREAVEKILQIKKRREIRHAINQTRHNLHRFLKSDYYAFLFRVTGVDYAEKLNDSKNVFLFHDSCLSKDPRCRDADIVTRYDAPLNFDTYYSEKLGEEKSPFAKIMRSPVNMDYVKPEEAEETLLGMVETYINVGQKAADFTSKAADLLSGREAANILSDFLNSAKFTEVEFEVQEETILDVIKYAEEVMLETMSERQTDIPKSLLSKAIQNKMSGDGRGKVPTIKVKLKTGNTTARKVAVFFESKGFKRLGAGLAVFNLARALNPSDDDSGLQDALAVGAATFSLIQNIGEYAALRRNSVKILGKRVLMKGIIRGAGIIADGLTIVGCLLDASDAFRRNNAEAAVAYVGAAASATASLILVTKGGTVFLSTAGAGTTAAAALASIEFVILTILLALLTAGMLYLAAYLTHSPLEEFYRNYIFNQKGLKKLLSKNQDADIIALMQLIHLKREDIIDDYFGQWRDYENILLEFESLYPAVLVESPQIVQSEKRMKLSWWQQAFMGLTTPESPAYFIEEKADTITFNCHLLQITPNMDIDFGLLSYSSEEGKMVAFGEELRDAEIDRNSLRISIVYNIKIINKSLFYNDGFFYIRILLDALKNSYWPREHEKEPRYFFFNVGLKGTKPLIYLFNTTLTRNQDGDYLDYETKKNQWIMSIDEFKSLARIKEEKTITKTNNHVFYVD</sequence>
<evidence type="ECO:0000313" key="6">
    <source>
        <dbReference type="Proteomes" id="UP000252733"/>
    </source>
</evidence>
<dbReference type="Pfam" id="PF20249">
    <property type="entry name" value="VasX_N"/>
    <property type="match status" value="1"/>
</dbReference>
<proteinExistence type="predicted"/>
<protein>
    <recommendedName>
        <fullName evidence="4">Toxin VasX N-terminal region domain-containing protein</fullName>
    </recommendedName>
</protein>
<feature type="transmembrane region" description="Helical" evidence="3">
    <location>
        <begin position="688"/>
        <end position="709"/>
    </location>
</feature>
<comment type="caution">
    <text evidence="5">The sequence shown here is derived from an EMBL/GenBank/DDBJ whole genome shotgun (WGS) entry which is preliminary data.</text>
</comment>
<dbReference type="EMBL" id="QPIZ01000058">
    <property type="protein sequence ID" value="RCW20893.1"/>
    <property type="molecule type" value="Genomic_DNA"/>
</dbReference>
<organism evidence="5 6">
    <name type="scientific">Marinilabilia salmonicolor</name>
    <dbReference type="NCBI Taxonomy" id="989"/>
    <lineage>
        <taxon>Bacteria</taxon>
        <taxon>Pseudomonadati</taxon>
        <taxon>Bacteroidota</taxon>
        <taxon>Bacteroidia</taxon>
        <taxon>Marinilabiliales</taxon>
        <taxon>Marinilabiliaceae</taxon>
        <taxon>Marinilabilia</taxon>
    </lineage>
</organism>
<keyword evidence="6" id="KW-1185">Reference proteome</keyword>
<evidence type="ECO:0000313" key="5">
    <source>
        <dbReference type="EMBL" id="RCW20893.1"/>
    </source>
</evidence>
<feature type="coiled-coil region" evidence="1">
    <location>
        <begin position="338"/>
        <end position="386"/>
    </location>
</feature>
<dbReference type="RefSeq" id="WP_106154850.1">
    <property type="nucleotide sequence ID" value="NZ_PVTS01000041.1"/>
</dbReference>
<name>A0A2T0WHI5_9BACT</name>
<feature type="domain" description="Toxin VasX N-terminal region" evidence="4">
    <location>
        <begin position="10"/>
        <end position="222"/>
    </location>
</feature>
<dbReference type="STRING" id="1168289.GCA_000259075_02460"/>
<evidence type="ECO:0000259" key="4">
    <source>
        <dbReference type="Pfam" id="PF20249"/>
    </source>
</evidence>
<keyword evidence="3" id="KW-0812">Transmembrane</keyword>
<accession>A0A2T0WHI5</accession>
<evidence type="ECO:0000256" key="1">
    <source>
        <dbReference type="SAM" id="Coils"/>
    </source>
</evidence>
<gene>
    <name evidence="5" type="ORF">DFO77_1582</name>
</gene>
<keyword evidence="1" id="KW-0175">Coiled coil</keyword>
<dbReference type="Proteomes" id="UP000252733">
    <property type="component" value="Unassembled WGS sequence"/>
</dbReference>
<feature type="region of interest" description="Disordered" evidence="2">
    <location>
        <begin position="62"/>
        <end position="82"/>
    </location>
</feature>